<feature type="transmembrane region" description="Helical" evidence="1">
    <location>
        <begin position="103"/>
        <end position="120"/>
    </location>
</feature>
<keyword evidence="2" id="KW-0614">Plasmid</keyword>
<sequence length="259" mass="26501">MIQTSRVTVAVLSTLLVALFAWPVVVSAHDTARDAGTHALSVPFVVVIGFSALVSVVVGFYAVARWQPNRIVERGHGLLTPIGVPIAVTVLGLIALASSVTQLWTLTVVGGIGGGAIAWISRAHGISPHDGCADAAFGAILVHRATEGAIIASVYAASAALGLVGLAILTGHAIAETIVVGGLYAPVSRSWGTASVIVTQLSFIAGALFGNFLVSALSMAIVAILLASVGGILFVAGMTELLGHRENQSGRQLEPFLER</sequence>
<reference evidence="2 3" key="1">
    <citation type="journal article" date="2010" name="Stand. Genomic Sci.">
        <title>Complete genome sequence of Haloterrigena turkmenica type strain (4k).</title>
        <authorList>
            <person name="Saunders E."/>
            <person name="Tindall B.J."/>
            <person name="Fahnrich R."/>
            <person name="Lapidus A."/>
            <person name="Copeland A."/>
            <person name="Del Rio T.G."/>
            <person name="Lucas S."/>
            <person name="Chen F."/>
            <person name="Tice H."/>
            <person name="Cheng J.F."/>
            <person name="Han C."/>
            <person name="Detter J.C."/>
            <person name="Bruce D."/>
            <person name="Goodwin L."/>
            <person name="Chain P."/>
            <person name="Pitluck S."/>
            <person name="Pati A."/>
            <person name="Ivanova N."/>
            <person name="Mavromatis K."/>
            <person name="Chen A."/>
            <person name="Palaniappan K."/>
            <person name="Land M."/>
            <person name="Hauser L."/>
            <person name="Chang Y.J."/>
            <person name="Jeffries C.D."/>
            <person name="Brettin T."/>
            <person name="Rohde M."/>
            <person name="Goker M."/>
            <person name="Bristow J."/>
            <person name="Eisen J.A."/>
            <person name="Markowitz V."/>
            <person name="Hugenholtz P."/>
            <person name="Klenk H.P."/>
            <person name="Kyrpides N.C."/>
        </authorList>
    </citation>
    <scope>NUCLEOTIDE SEQUENCE [LARGE SCALE GENOMIC DNA]</scope>
    <source>
        <strain evidence="3">ATCC 51198 / DSM 5511 / JCM 9101 / NCIMB 13204 / VKM B-1734 / 4k</strain>
    </source>
</reference>
<feature type="transmembrane region" description="Helical" evidence="1">
    <location>
        <begin position="76"/>
        <end position="97"/>
    </location>
</feature>
<accession>D2S101</accession>
<organism evidence="2 3">
    <name type="scientific">Haloterrigena turkmenica (strain ATCC 51198 / DSM 5511 / JCM 9101 / NCIMB 13204 / VKM B-1734 / 4k)</name>
    <name type="common">Halococcus turkmenicus</name>
    <dbReference type="NCBI Taxonomy" id="543526"/>
    <lineage>
        <taxon>Archaea</taxon>
        <taxon>Methanobacteriati</taxon>
        <taxon>Methanobacteriota</taxon>
        <taxon>Stenosarchaea group</taxon>
        <taxon>Halobacteria</taxon>
        <taxon>Halobacteriales</taxon>
        <taxon>Natrialbaceae</taxon>
        <taxon>Haloterrigena</taxon>
    </lineage>
</organism>
<dbReference type="RefSeq" id="WP_012945292.1">
    <property type="nucleotide sequence ID" value="NC_013744.1"/>
</dbReference>
<dbReference type="GeneID" id="31787630"/>
<feature type="transmembrane region" description="Helical" evidence="1">
    <location>
        <begin position="44"/>
        <end position="64"/>
    </location>
</feature>
<evidence type="ECO:0000256" key="1">
    <source>
        <dbReference type="SAM" id="Phobius"/>
    </source>
</evidence>
<evidence type="ECO:0000313" key="2">
    <source>
        <dbReference type="EMBL" id="ADB63048.1"/>
    </source>
</evidence>
<feature type="transmembrane region" description="Helical" evidence="1">
    <location>
        <begin position="191"/>
        <end position="214"/>
    </location>
</feature>
<name>D2S101_HALTV</name>
<keyword evidence="3" id="KW-1185">Reference proteome</keyword>
<proteinExistence type="predicted"/>
<dbReference type="Proteomes" id="UP000001903">
    <property type="component" value="Plasmid pHTUR01"/>
</dbReference>
<dbReference type="AlphaFoldDB" id="D2S101"/>
<keyword evidence="1" id="KW-1133">Transmembrane helix</keyword>
<keyword evidence="1" id="KW-0812">Transmembrane</keyword>
<feature type="transmembrane region" description="Helical" evidence="1">
    <location>
        <begin position="220"/>
        <end position="242"/>
    </location>
</feature>
<keyword evidence="1" id="KW-0472">Membrane</keyword>
<dbReference type="EMBL" id="CP001861">
    <property type="protein sequence ID" value="ADB63048.1"/>
    <property type="molecule type" value="Genomic_DNA"/>
</dbReference>
<gene>
    <name evidence="2" type="ordered locus">Htur_4228</name>
</gene>
<dbReference type="HOGENOM" id="CLU_1072029_0_0_2"/>
<geneLocation type="plasmid" evidence="2 3">
    <name>pHTUR01</name>
</geneLocation>
<evidence type="ECO:0000313" key="3">
    <source>
        <dbReference type="Proteomes" id="UP000001903"/>
    </source>
</evidence>
<dbReference type="KEGG" id="htu:Htur_4228"/>
<protein>
    <submittedName>
        <fullName evidence="2">Uncharacterized protein</fullName>
    </submittedName>
</protein>